<feature type="transmembrane region" description="Helical" evidence="6">
    <location>
        <begin position="219"/>
        <end position="243"/>
    </location>
</feature>
<feature type="transmembrane region" description="Helical" evidence="6">
    <location>
        <begin position="61"/>
        <end position="83"/>
    </location>
</feature>
<dbReference type="GO" id="GO:0005886">
    <property type="term" value="C:plasma membrane"/>
    <property type="evidence" value="ECO:0007669"/>
    <property type="project" value="TreeGrafter"/>
</dbReference>
<dbReference type="InterPro" id="IPR001898">
    <property type="entry name" value="SLC13A/DASS"/>
</dbReference>
<feature type="transmembrane region" description="Helical" evidence="6">
    <location>
        <begin position="315"/>
        <end position="336"/>
    </location>
</feature>
<feature type="transmembrane region" description="Helical" evidence="6">
    <location>
        <begin position="95"/>
        <end position="116"/>
    </location>
</feature>
<feature type="transmembrane region" description="Helical" evidence="6">
    <location>
        <begin position="396"/>
        <end position="415"/>
    </location>
</feature>
<protein>
    <submittedName>
        <fullName evidence="8">Uncharacterized protein</fullName>
    </submittedName>
</protein>
<reference evidence="8" key="1">
    <citation type="submission" date="2022-11" db="UniProtKB">
        <authorList>
            <consortium name="WormBaseParasite"/>
        </authorList>
    </citation>
    <scope>IDENTIFICATION</scope>
</reference>
<accession>A0A914BYB8</accession>
<dbReference type="PANTHER" id="PTHR10283">
    <property type="entry name" value="SOLUTE CARRIER FAMILY 13 MEMBER"/>
    <property type="match status" value="1"/>
</dbReference>
<evidence type="ECO:0000256" key="2">
    <source>
        <dbReference type="ARBA" id="ARBA00006772"/>
    </source>
</evidence>
<evidence type="ECO:0000256" key="3">
    <source>
        <dbReference type="ARBA" id="ARBA00022692"/>
    </source>
</evidence>
<evidence type="ECO:0000256" key="6">
    <source>
        <dbReference type="SAM" id="Phobius"/>
    </source>
</evidence>
<keyword evidence="5 6" id="KW-0472">Membrane</keyword>
<dbReference type="Pfam" id="PF00939">
    <property type="entry name" value="Na_sulph_symp"/>
    <property type="match status" value="1"/>
</dbReference>
<dbReference type="GO" id="GO:0015141">
    <property type="term" value="F:succinate transmembrane transporter activity"/>
    <property type="evidence" value="ECO:0007669"/>
    <property type="project" value="TreeGrafter"/>
</dbReference>
<keyword evidence="4 6" id="KW-1133">Transmembrane helix</keyword>
<dbReference type="PANTHER" id="PTHR10283:SF82">
    <property type="entry name" value="SOLUTE CARRIER FAMILY 13 MEMBER 2"/>
    <property type="match status" value="1"/>
</dbReference>
<proteinExistence type="inferred from homology"/>
<dbReference type="Proteomes" id="UP000887540">
    <property type="component" value="Unplaced"/>
</dbReference>
<organism evidence="7 8">
    <name type="scientific">Acrobeloides nanus</name>
    <dbReference type="NCBI Taxonomy" id="290746"/>
    <lineage>
        <taxon>Eukaryota</taxon>
        <taxon>Metazoa</taxon>
        <taxon>Ecdysozoa</taxon>
        <taxon>Nematoda</taxon>
        <taxon>Chromadorea</taxon>
        <taxon>Rhabditida</taxon>
        <taxon>Tylenchina</taxon>
        <taxon>Cephalobomorpha</taxon>
        <taxon>Cephaloboidea</taxon>
        <taxon>Cephalobidae</taxon>
        <taxon>Acrobeloides</taxon>
    </lineage>
</organism>
<feature type="transmembrane region" description="Helical" evidence="6">
    <location>
        <begin position="356"/>
        <end position="375"/>
    </location>
</feature>
<feature type="transmembrane region" description="Helical" evidence="6">
    <location>
        <begin position="263"/>
        <end position="287"/>
    </location>
</feature>
<evidence type="ECO:0000256" key="5">
    <source>
        <dbReference type="ARBA" id="ARBA00023136"/>
    </source>
</evidence>
<evidence type="ECO:0000313" key="8">
    <source>
        <dbReference type="WBParaSite" id="ACRNAN_Path_1283.g5021.t1"/>
    </source>
</evidence>
<evidence type="ECO:0000313" key="7">
    <source>
        <dbReference type="Proteomes" id="UP000887540"/>
    </source>
</evidence>
<name>A0A914BYB8_9BILA</name>
<feature type="transmembrane region" description="Helical" evidence="6">
    <location>
        <begin position="136"/>
        <end position="169"/>
    </location>
</feature>
<comment type="similarity">
    <text evidence="2">Belongs to the SLC13A/DASS transporter (TC 2.A.47) family. NADC subfamily.</text>
</comment>
<keyword evidence="7" id="KW-1185">Reference proteome</keyword>
<comment type="subcellular location">
    <subcellularLocation>
        <location evidence="1">Membrane</location>
        <topology evidence="1">Multi-pass membrane protein</topology>
    </subcellularLocation>
</comment>
<evidence type="ECO:0000256" key="4">
    <source>
        <dbReference type="ARBA" id="ARBA00022989"/>
    </source>
</evidence>
<feature type="transmembrane region" description="Helical" evidence="6">
    <location>
        <begin position="479"/>
        <end position="498"/>
    </location>
</feature>
<dbReference type="AlphaFoldDB" id="A0A914BYB8"/>
<dbReference type="WBParaSite" id="ACRNAN_Path_1283.g5021.t1">
    <property type="protein sequence ID" value="ACRNAN_Path_1283.g5021.t1"/>
    <property type="gene ID" value="ACRNAN_Path_1283.g5021"/>
</dbReference>
<sequence>MRMQTKVKAEMSAVKRWLRLILPLKRQLTVFILPIILLPLPLFLQSKEAKCAYVVLYMAYLWMTETLPLAITALIPIMAYPLLGIDSASHISSVYLSDVNFVFVGSLILAIAVEVSHLHERIALRILLFTGSNPRWLMLGFQLATCLLSMWISNTATTAMMVPILLAVIGELENCKRKNTDDLESNDKSTTPAAFGAIKFTREDMDASESKERNVYKGLLLSVCFSASIGGTGTLIGTGPNLIMYSYLEKNYGHGVPITFATWMLYSLPQLIVMIIFEWLWLQLLFIGFRNTTDRDSECAVHETLRKKYENLGTFRYDECTILVNFVILVILWLFRQPKFIPGWGELFEPGYVSDGTVAMGMALILFVLPAENPFKVRKTSGEYKPILEWKDMRERFSWSTVLLLGGGYAMAAGVEKSGLSDFVGRELSQLEFLPEWIFVCLACLIVMCLTEVSSNVATSSIFVPLVASIARAHKTNPLLYILPTTLSCSFAFMFPAGTPPNAIVFSSGFLKVFDMVGAL</sequence>
<feature type="transmembrane region" description="Helical" evidence="6">
    <location>
        <begin position="437"/>
        <end position="467"/>
    </location>
</feature>
<evidence type="ECO:0000256" key="1">
    <source>
        <dbReference type="ARBA" id="ARBA00004141"/>
    </source>
</evidence>
<dbReference type="GO" id="GO:0015137">
    <property type="term" value="F:citrate transmembrane transporter activity"/>
    <property type="evidence" value="ECO:0007669"/>
    <property type="project" value="TreeGrafter"/>
</dbReference>
<keyword evidence="3 6" id="KW-0812">Transmembrane</keyword>